<keyword evidence="1" id="KW-1133">Transmembrane helix</keyword>
<dbReference type="STRING" id="1423792.FD09_GL000739"/>
<evidence type="ECO:0000313" key="2">
    <source>
        <dbReference type="EMBL" id="KRL11369.1"/>
    </source>
</evidence>
<dbReference type="Proteomes" id="UP000051330">
    <property type="component" value="Unassembled WGS sequence"/>
</dbReference>
<organism evidence="2 3">
    <name type="scientific">Schleiferilactobacillus perolens DSM 12744</name>
    <dbReference type="NCBI Taxonomy" id="1423792"/>
    <lineage>
        <taxon>Bacteria</taxon>
        <taxon>Bacillati</taxon>
        <taxon>Bacillota</taxon>
        <taxon>Bacilli</taxon>
        <taxon>Lactobacillales</taxon>
        <taxon>Lactobacillaceae</taxon>
        <taxon>Schleiferilactobacillus</taxon>
    </lineage>
</organism>
<feature type="transmembrane region" description="Helical" evidence="1">
    <location>
        <begin position="17"/>
        <end position="34"/>
    </location>
</feature>
<evidence type="ECO:0000256" key="1">
    <source>
        <dbReference type="SAM" id="Phobius"/>
    </source>
</evidence>
<evidence type="ECO:0000313" key="3">
    <source>
        <dbReference type="Proteomes" id="UP000051330"/>
    </source>
</evidence>
<keyword evidence="1" id="KW-0472">Membrane</keyword>
<reference evidence="2 3" key="1">
    <citation type="journal article" date="2015" name="Genome Announc.">
        <title>Expanding the biotechnology potential of lactobacilli through comparative genomics of 213 strains and associated genera.</title>
        <authorList>
            <person name="Sun Z."/>
            <person name="Harris H.M."/>
            <person name="McCann A."/>
            <person name="Guo C."/>
            <person name="Argimon S."/>
            <person name="Zhang W."/>
            <person name="Yang X."/>
            <person name="Jeffery I.B."/>
            <person name="Cooney J.C."/>
            <person name="Kagawa T.F."/>
            <person name="Liu W."/>
            <person name="Song Y."/>
            <person name="Salvetti E."/>
            <person name="Wrobel A."/>
            <person name="Rasinkangas P."/>
            <person name="Parkhill J."/>
            <person name="Rea M.C."/>
            <person name="O'Sullivan O."/>
            <person name="Ritari J."/>
            <person name="Douillard F.P."/>
            <person name="Paul Ross R."/>
            <person name="Yang R."/>
            <person name="Briner A.E."/>
            <person name="Felis G.E."/>
            <person name="de Vos W.M."/>
            <person name="Barrangou R."/>
            <person name="Klaenhammer T.R."/>
            <person name="Caufield P.W."/>
            <person name="Cui Y."/>
            <person name="Zhang H."/>
            <person name="O'Toole P.W."/>
        </authorList>
    </citation>
    <scope>NUCLEOTIDE SEQUENCE [LARGE SCALE GENOMIC DNA]</scope>
    <source>
        <strain evidence="2 3">DSM 12744</strain>
    </source>
</reference>
<dbReference type="RefSeq" id="WP_057821641.1">
    <property type="nucleotide sequence ID" value="NZ_AZEC01000012.1"/>
</dbReference>
<feature type="transmembrane region" description="Helical" evidence="1">
    <location>
        <begin position="100"/>
        <end position="124"/>
    </location>
</feature>
<keyword evidence="3" id="KW-1185">Reference proteome</keyword>
<dbReference type="AlphaFoldDB" id="A0A0R1MUX9"/>
<dbReference type="PATRIC" id="fig|1423792.3.peg.754"/>
<dbReference type="EMBL" id="AZEC01000012">
    <property type="protein sequence ID" value="KRL11369.1"/>
    <property type="molecule type" value="Genomic_DNA"/>
</dbReference>
<sequence>MGKATVDMLAMAQQVEMIGLYASVAFFFVVYYRYRQRFLQLNHQEVITDSKQFTDQAAAFNQVAKINWWWFAAYLVVRTILFVLGTFLNNMQVTADNAMMMALIGYAYMVLSLVYPIVFLVFVWRKSLKIYRATKAL</sequence>
<gene>
    <name evidence="2" type="ORF">FD09_GL000739</name>
</gene>
<accession>A0A0R1MUX9</accession>
<feature type="transmembrane region" description="Helical" evidence="1">
    <location>
        <begin position="68"/>
        <end position="88"/>
    </location>
</feature>
<protein>
    <recommendedName>
        <fullName evidence="4">Integral membrane protein</fullName>
    </recommendedName>
</protein>
<comment type="caution">
    <text evidence="2">The sequence shown here is derived from an EMBL/GenBank/DDBJ whole genome shotgun (WGS) entry which is preliminary data.</text>
</comment>
<evidence type="ECO:0008006" key="4">
    <source>
        <dbReference type="Google" id="ProtNLM"/>
    </source>
</evidence>
<keyword evidence="1" id="KW-0812">Transmembrane</keyword>
<proteinExistence type="predicted"/>
<name>A0A0R1MUX9_9LACO</name>